<keyword evidence="2" id="KW-1185">Reference proteome</keyword>
<dbReference type="RefSeq" id="WP_301415549.1">
    <property type="nucleotide sequence ID" value="NZ_CP098023.1"/>
</dbReference>
<dbReference type="EMBL" id="CP098023">
    <property type="protein sequence ID" value="WKD49697.1"/>
    <property type="molecule type" value="Genomic_DNA"/>
</dbReference>
<name>A0ABY9EBM9_9GAMM</name>
<evidence type="ECO:0000313" key="2">
    <source>
        <dbReference type="Proteomes" id="UP001321520"/>
    </source>
</evidence>
<dbReference type="Proteomes" id="UP001321520">
    <property type="component" value="Chromosome"/>
</dbReference>
<evidence type="ECO:0000313" key="1">
    <source>
        <dbReference type="EMBL" id="WKD49697.1"/>
    </source>
</evidence>
<sequence>MTGKKLSEKELDKLEKIIKKTMPKELRTWLVNQTQKSVILTCTHHNRTYKIVSGYKTIYNRYKRLLNNRRKKLHYSAVEHMIFLGHQPQAQDLGYFYLDPIRMEVIEFSDYCEKIGSIGYFTDIFHP</sequence>
<organism evidence="1 2">
    <name type="scientific">Microbulbifer spongiae</name>
    <dbReference type="NCBI Taxonomy" id="2944933"/>
    <lineage>
        <taxon>Bacteria</taxon>
        <taxon>Pseudomonadati</taxon>
        <taxon>Pseudomonadota</taxon>
        <taxon>Gammaproteobacteria</taxon>
        <taxon>Cellvibrionales</taxon>
        <taxon>Microbulbiferaceae</taxon>
        <taxon>Microbulbifer</taxon>
    </lineage>
</organism>
<protein>
    <submittedName>
        <fullName evidence="1">Uncharacterized protein</fullName>
    </submittedName>
</protein>
<gene>
    <name evidence="1" type="ORF">M8T91_17680</name>
</gene>
<proteinExistence type="predicted"/>
<reference evidence="1 2" key="1">
    <citation type="submission" date="2022-05" db="EMBL/GenBank/DDBJ databases">
        <title>Microbulbifer sp. nov., isolated from sponge.</title>
        <authorList>
            <person name="Gao L."/>
        </authorList>
    </citation>
    <scope>NUCLEOTIDE SEQUENCE [LARGE SCALE GENOMIC DNA]</scope>
    <source>
        <strain evidence="1 2">MI-G</strain>
    </source>
</reference>
<accession>A0ABY9EBM9</accession>